<dbReference type="PANTHER" id="PTHR35563:SF2">
    <property type="entry name" value="BARREL METAL-DEPENDENT HYDROLASE, PUTATIVE (AFU_ORTHOLOGUE AFUA_1G16240)-RELATED"/>
    <property type="match status" value="1"/>
</dbReference>
<protein>
    <recommendedName>
        <fullName evidence="1">Amidohydrolase-related domain-containing protein</fullName>
    </recommendedName>
</protein>
<accession>A0A4Q9EFA6</accession>
<name>A0A4Q9EFA6_9GAMM</name>
<sequence length="275" mass="30936">MYTIKMSYGMTFDTHAHVFVRGLALAEHCRYVPDYDATPGSFLTHLDNNGIDVGLLVQPSFLGTDNHFMLNALRDYPTRFRGVAVVTPGITRTELDDMARLGVVGIRLNLIGTDLPDLTTPEWQSLLTHVRDLGWHVELHRAASDLPDLIQILLDINVKIVIDHYGLPSTALKQFDPGFQFLLEKAASKKIWVKLSGAYRNGGIDTLTENVTPLIPLLLKHFGAERLLWGSDWPHTRFEKNINYQRVFDAFAVEVTDEKTRNKILSASAEALLRA</sequence>
<evidence type="ECO:0000313" key="2">
    <source>
        <dbReference type="EMBL" id="TBM22113.1"/>
    </source>
</evidence>
<dbReference type="Gene3D" id="3.20.20.140">
    <property type="entry name" value="Metal-dependent hydrolases"/>
    <property type="match status" value="1"/>
</dbReference>
<feature type="domain" description="Amidohydrolase-related" evidence="1">
    <location>
        <begin position="13"/>
        <end position="274"/>
    </location>
</feature>
<dbReference type="AlphaFoldDB" id="A0A4Q9EFA6"/>
<proteinExistence type="predicted"/>
<dbReference type="InterPro" id="IPR052358">
    <property type="entry name" value="Aro_Compnd_Degr_Hydrolases"/>
</dbReference>
<gene>
    <name evidence="2" type="ORF">EYY89_18950</name>
</gene>
<evidence type="ECO:0000259" key="1">
    <source>
        <dbReference type="Pfam" id="PF04909"/>
    </source>
</evidence>
<dbReference type="InterPro" id="IPR006680">
    <property type="entry name" value="Amidohydro-rel"/>
</dbReference>
<organism evidence="2 3">
    <name type="scientific">Hafnia paralvei</name>
    <dbReference type="NCBI Taxonomy" id="546367"/>
    <lineage>
        <taxon>Bacteria</taxon>
        <taxon>Pseudomonadati</taxon>
        <taxon>Pseudomonadota</taxon>
        <taxon>Gammaproteobacteria</taxon>
        <taxon>Enterobacterales</taxon>
        <taxon>Hafniaceae</taxon>
        <taxon>Hafnia</taxon>
    </lineage>
</organism>
<evidence type="ECO:0000313" key="3">
    <source>
        <dbReference type="Proteomes" id="UP000293380"/>
    </source>
</evidence>
<dbReference type="PANTHER" id="PTHR35563">
    <property type="entry name" value="BARREL METAL-DEPENDENT HYDROLASE, PUTATIVE (AFU_ORTHOLOGUE AFUA_1G16240)-RELATED"/>
    <property type="match status" value="1"/>
</dbReference>
<reference evidence="2 3" key="1">
    <citation type="submission" date="2019-02" db="EMBL/GenBank/DDBJ databases">
        <title>Comparative genomic analysis of the Hafnia genus genomes.</title>
        <authorList>
            <person name="Zhiqiu Y."/>
            <person name="Chao Y."/>
            <person name="Yuhui D."/>
            <person name="Di H."/>
            <person name="Bin L."/>
        </authorList>
    </citation>
    <scope>NUCLEOTIDE SEQUENCE [LARGE SCALE GENOMIC DNA]</scope>
    <source>
        <strain evidence="2 3">PCM_1194</strain>
    </source>
</reference>
<dbReference type="Pfam" id="PF04909">
    <property type="entry name" value="Amidohydro_2"/>
    <property type="match status" value="1"/>
</dbReference>
<comment type="caution">
    <text evidence="2">The sequence shown here is derived from an EMBL/GenBank/DDBJ whole genome shotgun (WGS) entry which is preliminary data.</text>
</comment>
<dbReference type="Proteomes" id="UP000293380">
    <property type="component" value="Unassembled WGS sequence"/>
</dbReference>
<dbReference type="EMBL" id="SITD01000065">
    <property type="protein sequence ID" value="TBM22113.1"/>
    <property type="molecule type" value="Genomic_DNA"/>
</dbReference>
<dbReference type="GO" id="GO:0016787">
    <property type="term" value="F:hydrolase activity"/>
    <property type="evidence" value="ECO:0007669"/>
    <property type="project" value="InterPro"/>
</dbReference>
<dbReference type="SUPFAM" id="SSF51556">
    <property type="entry name" value="Metallo-dependent hydrolases"/>
    <property type="match status" value="1"/>
</dbReference>
<dbReference type="InterPro" id="IPR032466">
    <property type="entry name" value="Metal_Hydrolase"/>
</dbReference>